<keyword evidence="2" id="KW-0732">Signal</keyword>
<gene>
    <name evidence="3" type="ORF">AS859_03070</name>
</gene>
<feature type="chain" id="PRO_5012258140" evidence="2">
    <location>
        <begin position="20"/>
        <end position="89"/>
    </location>
</feature>
<dbReference type="Proteomes" id="UP000192599">
    <property type="component" value="Unassembled WGS sequence"/>
</dbReference>
<reference evidence="3 4" key="1">
    <citation type="submission" date="2017-04" db="EMBL/GenBank/DDBJ databases">
        <title>Accumulation and expression of multiple antibiotic resistance genes in Arcobacter cryaerophilus that thrives in sewage.</title>
        <authorList>
            <person name="Millar J.A."/>
            <person name="Raghavan R."/>
        </authorList>
    </citation>
    <scope>NUCLEOTIDE SEQUENCE [LARGE SCALE GENOMIC DNA]</scope>
    <source>
        <strain evidence="3 4">AZT-1</strain>
    </source>
</reference>
<feature type="region of interest" description="Disordered" evidence="1">
    <location>
        <begin position="22"/>
        <end position="55"/>
    </location>
</feature>
<dbReference type="EMBL" id="LNTC01000022">
    <property type="protein sequence ID" value="OQR41897.1"/>
    <property type="molecule type" value="Genomic_DNA"/>
</dbReference>
<evidence type="ECO:0000313" key="3">
    <source>
        <dbReference type="EMBL" id="OQR41897.1"/>
    </source>
</evidence>
<dbReference type="AlphaFoldDB" id="A0A1V9VCU9"/>
<name>A0A1V9VCU9_9BACT</name>
<comment type="caution">
    <text evidence="3">The sequence shown here is derived from an EMBL/GenBank/DDBJ whole genome shotgun (WGS) entry which is preliminary data.</text>
</comment>
<dbReference type="RefSeq" id="WP_081560424.1">
    <property type="nucleotide sequence ID" value="NZ_JAMXEF010000005.1"/>
</dbReference>
<feature type="signal peptide" evidence="2">
    <location>
        <begin position="1"/>
        <end position="19"/>
    </location>
</feature>
<feature type="compositionally biased region" description="Basic and acidic residues" evidence="1">
    <location>
        <begin position="23"/>
        <end position="45"/>
    </location>
</feature>
<evidence type="ECO:0000256" key="1">
    <source>
        <dbReference type="SAM" id="MobiDB-lite"/>
    </source>
</evidence>
<accession>A0A1V9VCU9</accession>
<protein>
    <submittedName>
        <fullName evidence="3">Uncharacterized protein</fullName>
    </submittedName>
</protein>
<evidence type="ECO:0000313" key="4">
    <source>
        <dbReference type="Proteomes" id="UP000192599"/>
    </source>
</evidence>
<organism evidence="3 4">
    <name type="scientific">Aliarcobacter cryaerophilus</name>
    <dbReference type="NCBI Taxonomy" id="28198"/>
    <lineage>
        <taxon>Bacteria</taxon>
        <taxon>Pseudomonadati</taxon>
        <taxon>Campylobacterota</taxon>
        <taxon>Epsilonproteobacteria</taxon>
        <taxon>Campylobacterales</taxon>
        <taxon>Arcobacteraceae</taxon>
        <taxon>Aliarcobacter</taxon>
    </lineage>
</organism>
<evidence type="ECO:0000256" key="2">
    <source>
        <dbReference type="SAM" id="SignalP"/>
    </source>
</evidence>
<proteinExistence type="predicted"/>
<sequence>MKTISLFLISLVVSANLYANESSKSKNEYENNNDHMGNHIHDGKMTNHMNMNGMTDEEMKNMDKNMSQEDMKEVHKNMPNHNMNHMNHK</sequence>